<gene>
    <name evidence="5" type="ORF">ARMOST_10909</name>
</gene>
<accession>A0A284RFM5</accession>
<protein>
    <recommendedName>
        <fullName evidence="4">LD-carboxypeptidase C-terminal domain-containing protein</fullName>
    </recommendedName>
</protein>
<dbReference type="Gene3D" id="3.50.30.60">
    <property type="entry name" value="LD-carboxypeptidase A C-terminal domain-like"/>
    <property type="match status" value="1"/>
</dbReference>
<dbReference type="PANTHER" id="PTHR30237">
    <property type="entry name" value="MURAMOYLTETRAPEPTIDE CARBOXYPEPTIDASE"/>
    <property type="match status" value="1"/>
</dbReference>
<feature type="domain" description="LD-carboxypeptidase C-terminal" evidence="4">
    <location>
        <begin position="152"/>
        <end position="255"/>
    </location>
</feature>
<dbReference type="OrthoDB" id="5186469at2759"/>
<evidence type="ECO:0000313" key="5">
    <source>
        <dbReference type="EMBL" id="SJL07559.1"/>
    </source>
</evidence>
<dbReference type="AlphaFoldDB" id="A0A284RFM5"/>
<keyword evidence="2" id="KW-0645">Protease</keyword>
<evidence type="ECO:0000313" key="6">
    <source>
        <dbReference type="Proteomes" id="UP000219338"/>
    </source>
</evidence>
<dbReference type="GO" id="GO:0006508">
    <property type="term" value="P:proteolysis"/>
    <property type="evidence" value="ECO:0007669"/>
    <property type="project" value="UniProtKB-KW"/>
</dbReference>
<dbReference type="SUPFAM" id="SSF141986">
    <property type="entry name" value="LD-carboxypeptidase A C-terminal domain-like"/>
    <property type="match status" value="1"/>
</dbReference>
<keyword evidence="1" id="KW-0121">Carboxypeptidase</keyword>
<evidence type="ECO:0000256" key="2">
    <source>
        <dbReference type="ARBA" id="ARBA00022670"/>
    </source>
</evidence>
<sequence>MYYFTSIYNLRSTLSESWNGDTEAAASGLWGCYPNRRNSGAVTPSALTNGTAVLRFTRIHASLTLTYTTQSQMKRYGLREVITARRVLSNLSTQDNVINSLWGYPRWLVGYSDLTALHAVWNLGEHIRDTFPSGIGIDVQRHGGYRGKGNVSGKFLGGNLSVLVGMVGSGLLPNYQGAILFIEDAGEVAYRLDRMLLRSEEFSGIVGIAIVQLLEGDTDGYTALELLDRTLAPLGLPIGHDTAIAMPMALGADAEIDVEAESLLISF</sequence>
<dbReference type="InterPro" id="IPR027461">
    <property type="entry name" value="Carboxypeptidase_A_C_sf"/>
</dbReference>
<dbReference type="InterPro" id="IPR003507">
    <property type="entry name" value="S66_fam"/>
</dbReference>
<proteinExistence type="predicted"/>
<evidence type="ECO:0000256" key="3">
    <source>
        <dbReference type="ARBA" id="ARBA00022825"/>
    </source>
</evidence>
<keyword evidence="3" id="KW-0720">Serine protease</keyword>
<keyword evidence="3" id="KW-0378">Hydrolase</keyword>
<reference evidence="6" key="1">
    <citation type="journal article" date="2017" name="Nat. Ecol. Evol.">
        <title>Genome expansion and lineage-specific genetic innovations in the forest pathogenic fungi Armillaria.</title>
        <authorList>
            <person name="Sipos G."/>
            <person name="Prasanna A.N."/>
            <person name="Walter M.C."/>
            <person name="O'Connor E."/>
            <person name="Balint B."/>
            <person name="Krizsan K."/>
            <person name="Kiss B."/>
            <person name="Hess J."/>
            <person name="Varga T."/>
            <person name="Slot J."/>
            <person name="Riley R."/>
            <person name="Boka B."/>
            <person name="Rigling D."/>
            <person name="Barry K."/>
            <person name="Lee J."/>
            <person name="Mihaltcheva S."/>
            <person name="LaButti K."/>
            <person name="Lipzen A."/>
            <person name="Waldron R."/>
            <person name="Moloney N.M."/>
            <person name="Sperisen C."/>
            <person name="Kredics L."/>
            <person name="Vagvoelgyi C."/>
            <person name="Patrignani A."/>
            <person name="Fitzpatrick D."/>
            <person name="Nagy I."/>
            <person name="Doyle S."/>
            <person name="Anderson J.B."/>
            <person name="Grigoriev I.V."/>
            <person name="Gueldener U."/>
            <person name="Muensterkoetter M."/>
            <person name="Nagy L.G."/>
        </authorList>
    </citation>
    <scope>NUCLEOTIDE SEQUENCE [LARGE SCALE GENOMIC DNA]</scope>
    <source>
        <strain evidence="6">C18/9</strain>
    </source>
</reference>
<dbReference type="STRING" id="47428.A0A284RFM5"/>
<dbReference type="PANTHER" id="PTHR30237:SF2">
    <property type="entry name" value="MUREIN TETRAPEPTIDE CARBOXYPEPTIDASE"/>
    <property type="match status" value="1"/>
</dbReference>
<dbReference type="Pfam" id="PF17676">
    <property type="entry name" value="Peptidase_S66C"/>
    <property type="match status" value="1"/>
</dbReference>
<dbReference type="GO" id="GO:0004180">
    <property type="term" value="F:carboxypeptidase activity"/>
    <property type="evidence" value="ECO:0007669"/>
    <property type="project" value="UniProtKB-KW"/>
</dbReference>
<organism evidence="5 6">
    <name type="scientific">Armillaria ostoyae</name>
    <name type="common">Armillaria root rot fungus</name>
    <dbReference type="NCBI Taxonomy" id="47428"/>
    <lineage>
        <taxon>Eukaryota</taxon>
        <taxon>Fungi</taxon>
        <taxon>Dikarya</taxon>
        <taxon>Basidiomycota</taxon>
        <taxon>Agaricomycotina</taxon>
        <taxon>Agaricomycetes</taxon>
        <taxon>Agaricomycetidae</taxon>
        <taxon>Agaricales</taxon>
        <taxon>Marasmiineae</taxon>
        <taxon>Physalacriaceae</taxon>
        <taxon>Armillaria</taxon>
    </lineage>
</organism>
<name>A0A284RFM5_ARMOS</name>
<dbReference type="EMBL" id="FUEG01000008">
    <property type="protein sequence ID" value="SJL07559.1"/>
    <property type="molecule type" value="Genomic_DNA"/>
</dbReference>
<evidence type="ECO:0000256" key="1">
    <source>
        <dbReference type="ARBA" id="ARBA00022645"/>
    </source>
</evidence>
<keyword evidence="6" id="KW-1185">Reference proteome</keyword>
<evidence type="ECO:0000259" key="4">
    <source>
        <dbReference type="Pfam" id="PF17676"/>
    </source>
</evidence>
<dbReference type="GO" id="GO:0008236">
    <property type="term" value="F:serine-type peptidase activity"/>
    <property type="evidence" value="ECO:0007669"/>
    <property type="project" value="UniProtKB-KW"/>
</dbReference>
<dbReference type="InterPro" id="IPR040921">
    <property type="entry name" value="Peptidase_S66C"/>
</dbReference>
<dbReference type="Proteomes" id="UP000219338">
    <property type="component" value="Unassembled WGS sequence"/>
</dbReference>